<dbReference type="PANTHER" id="PTHR24220">
    <property type="entry name" value="IMPORT ATP-BINDING PROTEIN"/>
    <property type="match status" value="1"/>
</dbReference>
<organism evidence="5 6">
    <name type="scientific">Actinomadura rugatobispora</name>
    <dbReference type="NCBI Taxonomy" id="1994"/>
    <lineage>
        <taxon>Bacteria</taxon>
        <taxon>Bacillati</taxon>
        <taxon>Actinomycetota</taxon>
        <taxon>Actinomycetes</taxon>
        <taxon>Streptosporangiales</taxon>
        <taxon>Thermomonosporaceae</taxon>
        <taxon>Actinomadura</taxon>
    </lineage>
</organism>
<evidence type="ECO:0000256" key="2">
    <source>
        <dbReference type="ARBA" id="ARBA00022840"/>
    </source>
</evidence>
<dbReference type="RefSeq" id="WP_378279040.1">
    <property type="nucleotide sequence ID" value="NZ_JBHSON010000001.1"/>
</dbReference>
<sequence length="318" mass="33480">MTMPRITHPISTRKRTFRQRADECLVAAYTTGLTKTYDPSGGPALDNVNVAFRAGELCALMGPSGSGKSTLLACLAGHEPPSVGRVYVGRGDARPWLPQQIRQICRGEVGFALSHSRPFLDRTVEENLEWAAALAGTPPAAARARTDRVAAVTGLLDDLGTPVGLLPEDRRHLTMCAAALLPGPSVLLVDETESGGAMTADTFAVLRRCATAFGTTVVAVTESPAAAALADRVLFLSCGRVAGIVARPAEDVVYELREVFAAQQAEEAGKAEPVTPQTTTTSGPPASGQRGQFPPAPAQPRPARREPRIPGMRNPAEA</sequence>
<dbReference type="InterPro" id="IPR003439">
    <property type="entry name" value="ABC_transporter-like_ATP-bd"/>
</dbReference>
<feature type="domain" description="ABC transporter" evidence="4">
    <location>
        <begin position="28"/>
        <end position="263"/>
    </location>
</feature>
<dbReference type="SMART" id="SM00382">
    <property type="entry name" value="AAA"/>
    <property type="match status" value="1"/>
</dbReference>
<keyword evidence="1" id="KW-0547">Nucleotide-binding</keyword>
<proteinExistence type="predicted"/>
<dbReference type="InterPro" id="IPR027417">
    <property type="entry name" value="P-loop_NTPase"/>
</dbReference>
<protein>
    <submittedName>
        <fullName evidence="5">ATP-binding cassette domain-containing protein</fullName>
    </submittedName>
</protein>
<dbReference type="SUPFAM" id="SSF52540">
    <property type="entry name" value="P-loop containing nucleoside triphosphate hydrolases"/>
    <property type="match status" value="1"/>
</dbReference>
<evidence type="ECO:0000313" key="5">
    <source>
        <dbReference type="EMBL" id="MFC5744148.1"/>
    </source>
</evidence>
<comment type="caution">
    <text evidence="5">The sequence shown here is derived from an EMBL/GenBank/DDBJ whole genome shotgun (WGS) entry which is preliminary data.</text>
</comment>
<evidence type="ECO:0000256" key="3">
    <source>
        <dbReference type="SAM" id="MobiDB-lite"/>
    </source>
</evidence>
<dbReference type="InterPro" id="IPR015854">
    <property type="entry name" value="ABC_transpr_LolD-like"/>
</dbReference>
<dbReference type="InterPro" id="IPR003593">
    <property type="entry name" value="AAA+_ATPase"/>
</dbReference>
<name>A0ABW0ZP37_9ACTN</name>
<evidence type="ECO:0000256" key="1">
    <source>
        <dbReference type="ARBA" id="ARBA00022741"/>
    </source>
</evidence>
<dbReference type="Gene3D" id="3.40.50.300">
    <property type="entry name" value="P-loop containing nucleotide triphosphate hydrolases"/>
    <property type="match status" value="1"/>
</dbReference>
<feature type="region of interest" description="Disordered" evidence="3">
    <location>
        <begin position="265"/>
        <end position="318"/>
    </location>
</feature>
<dbReference type="EMBL" id="JBHSON010000001">
    <property type="protein sequence ID" value="MFC5744148.1"/>
    <property type="molecule type" value="Genomic_DNA"/>
</dbReference>
<dbReference type="PROSITE" id="PS50893">
    <property type="entry name" value="ABC_TRANSPORTER_2"/>
    <property type="match status" value="1"/>
</dbReference>
<evidence type="ECO:0000313" key="6">
    <source>
        <dbReference type="Proteomes" id="UP001596074"/>
    </source>
</evidence>
<gene>
    <name evidence="5" type="ORF">ACFPZN_00825</name>
</gene>
<dbReference type="GO" id="GO:0005524">
    <property type="term" value="F:ATP binding"/>
    <property type="evidence" value="ECO:0007669"/>
    <property type="project" value="UniProtKB-KW"/>
</dbReference>
<feature type="compositionally biased region" description="Polar residues" evidence="3">
    <location>
        <begin position="275"/>
        <end position="284"/>
    </location>
</feature>
<dbReference type="Pfam" id="PF00005">
    <property type="entry name" value="ABC_tran"/>
    <property type="match status" value="1"/>
</dbReference>
<evidence type="ECO:0000259" key="4">
    <source>
        <dbReference type="PROSITE" id="PS50893"/>
    </source>
</evidence>
<keyword evidence="6" id="KW-1185">Reference proteome</keyword>
<accession>A0ABW0ZP37</accession>
<keyword evidence="2 5" id="KW-0067">ATP-binding</keyword>
<dbReference type="Proteomes" id="UP001596074">
    <property type="component" value="Unassembled WGS sequence"/>
</dbReference>
<reference evidence="6" key="1">
    <citation type="journal article" date="2019" name="Int. J. Syst. Evol. Microbiol.">
        <title>The Global Catalogue of Microorganisms (GCM) 10K type strain sequencing project: providing services to taxonomists for standard genome sequencing and annotation.</title>
        <authorList>
            <consortium name="The Broad Institute Genomics Platform"/>
            <consortium name="The Broad Institute Genome Sequencing Center for Infectious Disease"/>
            <person name="Wu L."/>
            <person name="Ma J."/>
        </authorList>
    </citation>
    <scope>NUCLEOTIDE SEQUENCE [LARGE SCALE GENOMIC DNA]</scope>
    <source>
        <strain evidence="6">KCTC 42087</strain>
    </source>
</reference>